<proteinExistence type="inferred from homology"/>
<protein>
    <submittedName>
        <fullName evidence="5">Flavin reductase (DIM6/NTAB) family NADH-FMN oxidoreductase RutF</fullName>
    </submittedName>
</protein>
<evidence type="ECO:0000313" key="5">
    <source>
        <dbReference type="EMBL" id="MBB5366057.1"/>
    </source>
</evidence>
<evidence type="ECO:0000256" key="1">
    <source>
        <dbReference type="ARBA" id="ARBA00001917"/>
    </source>
</evidence>
<dbReference type="RefSeq" id="WP_184137947.1">
    <property type="nucleotide sequence ID" value="NZ_JACHFL010000026.1"/>
</dbReference>
<dbReference type="InterPro" id="IPR052174">
    <property type="entry name" value="Flavoredoxin"/>
</dbReference>
<comment type="caution">
    <text evidence="5">The sequence shown here is derived from an EMBL/GenBank/DDBJ whole genome shotgun (WGS) entry which is preliminary data.</text>
</comment>
<name>A0A7W8JZF8_9DEIO</name>
<feature type="domain" description="Flavin reductase like" evidence="4">
    <location>
        <begin position="10"/>
        <end position="157"/>
    </location>
</feature>
<comment type="cofactor">
    <cofactor evidence="1">
        <name>FMN</name>
        <dbReference type="ChEBI" id="CHEBI:58210"/>
    </cofactor>
</comment>
<keyword evidence="2" id="KW-0285">Flavoprotein</keyword>
<dbReference type="InterPro" id="IPR012349">
    <property type="entry name" value="Split_barrel_FMN-bd"/>
</dbReference>
<dbReference type="SMART" id="SM00903">
    <property type="entry name" value="Flavin_Reduct"/>
    <property type="match status" value="1"/>
</dbReference>
<dbReference type="Proteomes" id="UP000552709">
    <property type="component" value="Unassembled WGS sequence"/>
</dbReference>
<evidence type="ECO:0000256" key="2">
    <source>
        <dbReference type="ARBA" id="ARBA00022630"/>
    </source>
</evidence>
<sequence length="185" mass="20154">MLSETGTQFFGYYPGTVALVTAEHGSVRNVMAAGWHTALSAQPPLYGVLIGRERATHALVAGSGTFGINFLPATHARAVQGTGVLSLHDLNPAEADKLSRLGLTTLPDAPLALTDAYLYYRCRVIQTVPTGDHDLFVGEVLEVRHDPALYDDRRLFTGQAPVYLGRSSYVKTTQERESYVPESFE</sequence>
<dbReference type="AlphaFoldDB" id="A0A7W8JZF8"/>
<organism evidence="5 6">
    <name type="scientific">Deinococcus humi</name>
    <dbReference type="NCBI Taxonomy" id="662880"/>
    <lineage>
        <taxon>Bacteria</taxon>
        <taxon>Thermotogati</taxon>
        <taxon>Deinococcota</taxon>
        <taxon>Deinococci</taxon>
        <taxon>Deinococcales</taxon>
        <taxon>Deinococcaceae</taxon>
        <taxon>Deinococcus</taxon>
    </lineage>
</organism>
<dbReference type="SUPFAM" id="SSF50475">
    <property type="entry name" value="FMN-binding split barrel"/>
    <property type="match status" value="1"/>
</dbReference>
<evidence type="ECO:0000313" key="6">
    <source>
        <dbReference type="Proteomes" id="UP000552709"/>
    </source>
</evidence>
<accession>A0A7W8JZF8</accession>
<keyword evidence="6" id="KW-1185">Reference proteome</keyword>
<dbReference type="GO" id="GO:0010181">
    <property type="term" value="F:FMN binding"/>
    <property type="evidence" value="ECO:0007669"/>
    <property type="project" value="InterPro"/>
</dbReference>
<dbReference type="PANTHER" id="PTHR43567:SF1">
    <property type="entry name" value="FLAVOREDOXIN"/>
    <property type="match status" value="1"/>
</dbReference>
<dbReference type="InterPro" id="IPR002563">
    <property type="entry name" value="Flavin_Rdtase-like_dom"/>
</dbReference>
<dbReference type="Pfam" id="PF01613">
    <property type="entry name" value="Flavin_Reduct"/>
    <property type="match status" value="1"/>
</dbReference>
<dbReference type="EMBL" id="JACHFL010000026">
    <property type="protein sequence ID" value="MBB5366057.1"/>
    <property type="molecule type" value="Genomic_DNA"/>
</dbReference>
<dbReference type="Gene3D" id="2.30.110.10">
    <property type="entry name" value="Electron Transport, Fmn-binding Protein, Chain A"/>
    <property type="match status" value="1"/>
</dbReference>
<gene>
    <name evidence="5" type="ORF">HNQ08_005183</name>
</gene>
<evidence type="ECO:0000256" key="3">
    <source>
        <dbReference type="ARBA" id="ARBA00038054"/>
    </source>
</evidence>
<reference evidence="5 6" key="1">
    <citation type="submission" date="2020-08" db="EMBL/GenBank/DDBJ databases">
        <title>Genomic Encyclopedia of Type Strains, Phase IV (KMG-IV): sequencing the most valuable type-strain genomes for metagenomic binning, comparative biology and taxonomic classification.</title>
        <authorList>
            <person name="Goeker M."/>
        </authorList>
    </citation>
    <scope>NUCLEOTIDE SEQUENCE [LARGE SCALE GENOMIC DNA]</scope>
    <source>
        <strain evidence="5 6">DSM 27939</strain>
    </source>
</reference>
<dbReference type="GO" id="GO:0016646">
    <property type="term" value="F:oxidoreductase activity, acting on the CH-NH group of donors, NAD or NADP as acceptor"/>
    <property type="evidence" value="ECO:0007669"/>
    <property type="project" value="UniProtKB-ARBA"/>
</dbReference>
<comment type="similarity">
    <text evidence="3">Belongs to the flavoredoxin family.</text>
</comment>
<dbReference type="PANTHER" id="PTHR43567">
    <property type="entry name" value="FLAVOREDOXIN-RELATED-RELATED"/>
    <property type="match status" value="1"/>
</dbReference>
<evidence type="ECO:0000259" key="4">
    <source>
        <dbReference type="SMART" id="SM00903"/>
    </source>
</evidence>